<feature type="compositionally biased region" description="Low complexity" evidence="8">
    <location>
        <begin position="53"/>
        <end position="67"/>
    </location>
</feature>
<evidence type="ECO:0000256" key="3">
    <source>
        <dbReference type="ARBA" id="ARBA00022833"/>
    </source>
</evidence>
<dbReference type="Pfam" id="PF00172">
    <property type="entry name" value="Zn_clus"/>
    <property type="match status" value="1"/>
</dbReference>
<reference evidence="10 11" key="1">
    <citation type="submission" date="2016-03" db="EMBL/GenBank/DDBJ databases">
        <title>How can Kluyveromyces marxianus grow so fast - potential evolutionary course in Saccharomyces Complex revealed by comparative genomics.</title>
        <authorList>
            <person name="Mo W."/>
            <person name="Lu W."/>
            <person name="Yang X."/>
            <person name="Qi J."/>
            <person name="Lv H."/>
        </authorList>
    </citation>
    <scope>NUCLEOTIDE SEQUENCE [LARGE SCALE GENOMIC DNA]</scope>
    <source>
        <strain evidence="10 11">FIM1</strain>
    </source>
</reference>
<feature type="compositionally biased region" description="Basic and acidic residues" evidence="8">
    <location>
        <begin position="43"/>
        <end position="52"/>
    </location>
</feature>
<reference evidence="10 11" key="2">
    <citation type="submission" date="2019-11" db="EMBL/GenBank/DDBJ databases">
        <authorList>
            <person name="Lu H."/>
        </authorList>
    </citation>
    <scope>NUCLEOTIDE SEQUENCE [LARGE SCALE GENOMIC DNA]</scope>
    <source>
        <strain evidence="10 11">FIM1</strain>
    </source>
</reference>
<proteinExistence type="predicted"/>
<dbReference type="InterPro" id="IPR007219">
    <property type="entry name" value="XnlR_reg_dom"/>
</dbReference>
<evidence type="ECO:0000256" key="7">
    <source>
        <dbReference type="ARBA" id="ARBA00023242"/>
    </source>
</evidence>
<dbReference type="InterPro" id="IPR001138">
    <property type="entry name" value="Zn2Cys6_DnaBD"/>
</dbReference>
<dbReference type="EMBL" id="CP015061">
    <property type="protein sequence ID" value="QGN18414.1"/>
    <property type="molecule type" value="Genomic_DNA"/>
</dbReference>
<evidence type="ECO:0000256" key="6">
    <source>
        <dbReference type="ARBA" id="ARBA00023163"/>
    </source>
</evidence>
<comment type="subcellular location">
    <subcellularLocation>
        <location evidence="1">Nucleus</location>
    </subcellularLocation>
</comment>
<dbReference type="PANTHER" id="PTHR47782:SF12">
    <property type="entry name" value="ZN(II)2CYS6 TRANSCRIPTION FACTOR (EUROFUNG)"/>
    <property type="match status" value="1"/>
</dbReference>
<protein>
    <recommendedName>
        <fullName evidence="9">Zn(2)-C6 fungal-type domain-containing protein</fullName>
    </recommendedName>
</protein>
<keyword evidence="3" id="KW-0862">Zinc</keyword>
<keyword evidence="2" id="KW-0479">Metal-binding</keyword>
<evidence type="ECO:0000256" key="5">
    <source>
        <dbReference type="ARBA" id="ARBA00023125"/>
    </source>
</evidence>
<keyword evidence="5" id="KW-0238">DNA-binding</keyword>
<evidence type="ECO:0000256" key="8">
    <source>
        <dbReference type="SAM" id="MobiDB-lite"/>
    </source>
</evidence>
<dbReference type="SMART" id="SM00906">
    <property type="entry name" value="Fungal_trans"/>
    <property type="match status" value="1"/>
</dbReference>
<evidence type="ECO:0000256" key="1">
    <source>
        <dbReference type="ARBA" id="ARBA00004123"/>
    </source>
</evidence>
<dbReference type="CDD" id="cd12148">
    <property type="entry name" value="fungal_TF_MHR"/>
    <property type="match status" value="1"/>
</dbReference>
<accession>A0ABX6F318</accession>
<dbReference type="Gene3D" id="4.10.240.10">
    <property type="entry name" value="Zn(2)-C6 fungal-type DNA-binding domain"/>
    <property type="match status" value="1"/>
</dbReference>
<dbReference type="InterPro" id="IPR052202">
    <property type="entry name" value="Yeast_MetPath_Reg"/>
</dbReference>
<feature type="compositionally biased region" description="Acidic residues" evidence="8">
    <location>
        <begin position="387"/>
        <end position="399"/>
    </location>
</feature>
<evidence type="ECO:0000256" key="2">
    <source>
        <dbReference type="ARBA" id="ARBA00022723"/>
    </source>
</evidence>
<dbReference type="SUPFAM" id="SSF57701">
    <property type="entry name" value="Zn2/Cys6 DNA-binding domain"/>
    <property type="match status" value="1"/>
</dbReference>
<dbReference type="Pfam" id="PF04082">
    <property type="entry name" value="Fungal_trans"/>
    <property type="match status" value="1"/>
</dbReference>
<evidence type="ECO:0000256" key="4">
    <source>
        <dbReference type="ARBA" id="ARBA00023015"/>
    </source>
</evidence>
<organism evidence="10 11">
    <name type="scientific">Kluyveromyces marxianus</name>
    <name type="common">Yeast</name>
    <name type="synonym">Candida kefyr</name>
    <dbReference type="NCBI Taxonomy" id="4911"/>
    <lineage>
        <taxon>Eukaryota</taxon>
        <taxon>Fungi</taxon>
        <taxon>Dikarya</taxon>
        <taxon>Ascomycota</taxon>
        <taxon>Saccharomycotina</taxon>
        <taxon>Saccharomycetes</taxon>
        <taxon>Saccharomycetales</taxon>
        <taxon>Saccharomycetaceae</taxon>
        <taxon>Kluyveromyces</taxon>
    </lineage>
</organism>
<dbReference type="PROSITE" id="PS50048">
    <property type="entry name" value="ZN2_CY6_FUNGAL_2"/>
    <property type="match status" value="1"/>
</dbReference>
<keyword evidence="11" id="KW-1185">Reference proteome</keyword>
<keyword evidence="4" id="KW-0805">Transcription regulation</keyword>
<dbReference type="InterPro" id="IPR036864">
    <property type="entry name" value="Zn2-C6_fun-type_DNA-bd_sf"/>
</dbReference>
<sequence length="697" mass="78099">MVMLSKGKETANKGEDEGAMAERDSLVKKEAREQEGEGEGAEEDKSRDKHSGSDSNSSSTSSSSSSSKVIGNGRTKEDGVVKKRRKNHGVACCFCKKRRKRCDGGFPRCGACVNAGIPCTFVDSVTGRELPRDYIEKLEAKVARLESEGERRDQSPRQNVELLIPKLFTKTYWHVNNVPSFGIGNGSTGGAAANPKPSYETGHKLLELYKDRVQRRYPFLDWPWVLECFKKVFQQETVEAEATTFVYLILAIAAEMSEVPEERNSASKFYSIALEHGYSTLDGNSVRSVQLCLLLTIRLLVKPTDRLDESYDKLWHLAGVTVRTAVALDLHRKLGSPRGMVDGLEQHVLQNLRSTVFWCAYSIERLIAMTVGRPFCISDVDIDAPLPEEEPEEEQEEAQQEGGKASSSTSSSSNSGVIQMFKLRRIQSSICMCVFGPRKFLDNEDEVNQTRQQILLELGEWKNAVPNTKDLNKWARISYHQSVIWLLRPVLLQIEQNTLTNEAVEWFQVLRNSASEISSCYNDVLCPSLLPLSNNLDPLTTVHSLFVAGVTYMYCIWLDRKLKLTPSKNQLHDLEISIAVIKLYERMLLNLAEQFPIAIMQKEIFMLLSERISESISGNADSVSGTGTTLTIGTSTLVNDPNSDCESNSSIQSFVKPLNNRKLSLNSIKESHLYSFKHLNGDTILRTLLCDLLEQLI</sequence>
<dbReference type="CDD" id="cd00067">
    <property type="entry name" value="GAL4"/>
    <property type="match status" value="1"/>
</dbReference>
<feature type="domain" description="Zn(2)-C6 fungal-type" evidence="9">
    <location>
        <begin position="91"/>
        <end position="121"/>
    </location>
</feature>
<gene>
    <name evidence="10" type="ORF">FIM1_4742</name>
</gene>
<evidence type="ECO:0000313" key="11">
    <source>
        <dbReference type="Proteomes" id="UP000422736"/>
    </source>
</evidence>
<keyword evidence="7" id="KW-0539">Nucleus</keyword>
<dbReference type="SMART" id="SM00066">
    <property type="entry name" value="GAL4"/>
    <property type="match status" value="1"/>
</dbReference>
<evidence type="ECO:0000313" key="10">
    <source>
        <dbReference type="EMBL" id="QGN18414.1"/>
    </source>
</evidence>
<dbReference type="PROSITE" id="PS00463">
    <property type="entry name" value="ZN2_CY6_FUNGAL_1"/>
    <property type="match status" value="1"/>
</dbReference>
<keyword evidence="6" id="KW-0804">Transcription</keyword>
<dbReference type="Proteomes" id="UP000422736">
    <property type="component" value="Chromosome 7"/>
</dbReference>
<feature type="region of interest" description="Disordered" evidence="8">
    <location>
        <begin position="1"/>
        <end position="82"/>
    </location>
</feature>
<feature type="compositionally biased region" description="Basic and acidic residues" evidence="8">
    <location>
        <begin position="1"/>
        <end position="35"/>
    </location>
</feature>
<name>A0ABX6F318_KLUMA</name>
<evidence type="ECO:0000259" key="9">
    <source>
        <dbReference type="PROSITE" id="PS50048"/>
    </source>
</evidence>
<feature type="region of interest" description="Disordered" evidence="8">
    <location>
        <begin position="387"/>
        <end position="414"/>
    </location>
</feature>
<dbReference type="PANTHER" id="PTHR47782">
    <property type="entry name" value="ZN(II)2CYS6 TRANSCRIPTION FACTOR (EUROFUNG)-RELATED"/>
    <property type="match status" value="1"/>
</dbReference>